<proteinExistence type="predicted"/>
<dbReference type="EMBL" id="CM034392">
    <property type="protein sequence ID" value="KAJ0180345.1"/>
    <property type="molecule type" value="Genomic_DNA"/>
</dbReference>
<keyword evidence="2" id="KW-1185">Reference proteome</keyword>
<dbReference type="Proteomes" id="UP000824533">
    <property type="component" value="Linkage Group LG06"/>
</dbReference>
<protein>
    <submittedName>
        <fullName evidence="1">Uncharacterized protein</fullName>
    </submittedName>
</protein>
<gene>
    <name evidence="1" type="ORF">K1T71_003749</name>
</gene>
<organism evidence="1 2">
    <name type="scientific">Dendrolimus kikuchii</name>
    <dbReference type="NCBI Taxonomy" id="765133"/>
    <lineage>
        <taxon>Eukaryota</taxon>
        <taxon>Metazoa</taxon>
        <taxon>Ecdysozoa</taxon>
        <taxon>Arthropoda</taxon>
        <taxon>Hexapoda</taxon>
        <taxon>Insecta</taxon>
        <taxon>Pterygota</taxon>
        <taxon>Neoptera</taxon>
        <taxon>Endopterygota</taxon>
        <taxon>Lepidoptera</taxon>
        <taxon>Glossata</taxon>
        <taxon>Ditrysia</taxon>
        <taxon>Bombycoidea</taxon>
        <taxon>Lasiocampidae</taxon>
        <taxon>Dendrolimus</taxon>
    </lineage>
</organism>
<accession>A0ACC1D900</accession>
<comment type="caution">
    <text evidence="1">The sequence shown here is derived from an EMBL/GenBank/DDBJ whole genome shotgun (WGS) entry which is preliminary data.</text>
</comment>
<evidence type="ECO:0000313" key="2">
    <source>
        <dbReference type="Proteomes" id="UP000824533"/>
    </source>
</evidence>
<reference evidence="1 2" key="1">
    <citation type="journal article" date="2021" name="Front. Genet.">
        <title>Chromosome-Level Genome Assembly Reveals Significant Gene Expansion in the Toll and IMD Signaling Pathways of Dendrolimus kikuchii.</title>
        <authorList>
            <person name="Zhou J."/>
            <person name="Wu P."/>
            <person name="Xiong Z."/>
            <person name="Liu N."/>
            <person name="Zhao N."/>
            <person name="Ji M."/>
            <person name="Qiu Y."/>
            <person name="Yang B."/>
        </authorList>
    </citation>
    <scope>NUCLEOTIDE SEQUENCE [LARGE SCALE GENOMIC DNA]</scope>
    <source>
        <strain evidence="1">Ann1</strain>
    </source>
</reference>
<name>A0ACC1D900_9NEOP</name>
<evidence type="ECO:0000313" key="1">
    <source>
        <dbReference type="EMBL" id="KAJ0180345.1"/>
    </source>
</evidence>
<sequence>MKCKSIFCDGFYFLNRHIFKILWISLVLYLFYDTFIYYKYGQEFYYLRRILGLGLCVSRGTATVLNLCAALILFPICKKLNQILYALLSKVWPGLFFFWIENAKSIHMTVAITLSLFAVLHSISHFVNLWNFSRGYDEECPEINFANYRNESPFMLLLSMAGLTGLTMLIILLSMSLTSMRFIRRKVYNAFWYTHQLYVPFVVLLIIHPLSGVLKKQILESDASLHPSQIKNGSSLFRMTEIEPKFAPIESRAWLWMLLPLTCYFMDLLWRICTRNRARVEILDATLMPGRTISLRLSCPHDRFVCRPGQYVLLQCLDVSLIEWHPFTVVKVPTSYQRDFTVWIRVKGDWTEALDNLLIERGPNKLSILVDGPFSSPMEGASGSKVAICIAAGVGITPFVPLLHDMLLNPRSRSPGRVHLIWIVRHKQEVVWLAALANTTIGELRNANRPDRLQLELYLTSSKEGLEKEFSYTVVMDEKGELSHILSKENRSQKVILMNRKADSNCTRIRNSVNEFENFGILSPSLNRNISKMQNYKNYSEMVPLLTSNLKINNSSIKDNDDSVDRLTPNLNRNNSRILCADDADERVTLLTPNLKRNNSKGKQLNPKLPSYGYNNKVVNLNQKFNHDNYENAMILTPKVDKTMYRQNSKNSHNEEVISNLIKDISDYTPKNINKSINISASAISPYIKYDDDGTYNRNNYMNNYLFQTNTCMENVNIDTRLQDNRTLYKVLSREDNNAIKNNLQMKHDEKEFDIAKEFPLLACRLRKGRPHWDRAFGYWVHLYPGDHLNLYCCGPKKLVKLLKMKCKEYSRDTKTTFAFVHEGFS</sequence>